<protein>
    <submittedName>
        <fullName evidence="1">Uncharacterized protein</fullName>
    </submittedName>
</protein>
<dbReference type="AlphaFoldDB" id="A0A518GTW7"/>
<sequence length="81" mass="8990">MLLNELRENISRKICRAGVDGNIRTGVCIHAFLVSLGTTRSISTNESSADGVNFQASRVFHCVVEILWLACQPEQRALLFI</sequence>
<keyword evidence="2" id="KW-1185">Reference proteome</keyword>
<evidence type="ECO:0000313" key="2">
    <source>
        <dbReference type="Proteomes" id="UP000315349"/>
    </source>
</evidence>
<proteinExistence type="predicted"/>
<gene>
    <name evidence="1" type="ORF">Spb1_39810</name>
</gene>
<dbReference type="EMBL" id="CP036299">
    <property type="protein sequence ID" value="QDV32033.1"/>
    <property type="molecule type" value="Genomic_DNA"/>
</dbReference>
<organism evidence="1 2">
    <name type="scientific">Planctopirus ephydatiae</name>
    <dbReference type="NCBI Taxonomy" id="2528019"/>
    <lineage>
        <taxon>Bacteria</taxon>
        <taxon>Pseudomonadati</taxon>
        <taxon>Planctomycetota</taxon>
        <taxon>Planctomycetia</taxon>
        <taxon>Planctomycetales</taxon>
        <taxon>Planctomycetaceae</taxon>
        <taxon>Planctopirus</taxon>
    </lineage>
</organism>
<reference evidence="1 2" key="1">
    <citation type="submission" date="2019-02" db="EMBL/GenBank/DDBJ databases">
        <title>Deep-cultivation of Planctomycetes and their phenomic and genomic characterization uncovers novel biology.</title>
        <authorList>
            <person name="Wiegand S."/>
            <person name="Jogler M."/>
            <person name="Boedeker C."/>
            <person name="Pinto D."/>
            <person name="Vollmers J."/>
            <person name="Rivas-Marin E."/>
            <person name="Kohn T."/>
            <person name="Peeters S.H."/>
            <person name="Heuer A."/>
            <person name="Rast P."/>
            <person name="Oberbeckmann S."/>
            <person name="Bunk B."/>
            <person name="Jeske O."/>
            <person name="Meyerdierks A."/>
            <person name="Storesund J.E."/>
            <person name="Kallscheuer N."/>
            <person name="Luecker S."/>
            <person name="Lage O.M."/>
            <person name="Pohl T."/>
            <person name="Merkel B.J."/>
            <person name="Hornburger P."/>
            <person name="Mueller R.-W."/>
            <person name="Bruemmer F."/>
            <person name="Labrenz M."/>
            <person name="Spormann A.M."/>
            <person name="Op den Camp H."/>
            <person name="Overmann J."/>
            <person name="Amann R."/>
            <person name="Jetten M.S.M."/>
            <person name="Mascher T."/>
            <person name="Medema M.H."/>
            <person name="Devos D.P."/>
            <person name="Kaster A.-K."/>
            <person name="Ovreas L."/>
            <person name="Rohde M."/>
            <person name="Galperin M.Y."/>
            <person name="Jogler C."/>
        </authorList>
    </citation>
    <scope>NUCLEOTIDE SEQUENCE [LARGE SCALE GENOMIC DNA]</scope>
    <source>
        <strain evidence="1 2">Spb1</strain>
    </source>
</reference>
<dbReference type="Proteomes" id="UP000315349">
    <property type="component" value="Chromosome"/>
</dbReference>
<dbReference type="KEGG" id="peh:Spb1_39810"/>
<accession>A0A518GTW7</accession>
<evidence type="ECO:0000313" key="1">
    <source>
        <dbReference type="EMBL" id="QDV32033.1"/>
    </source>
</evidence>
<name>A0A518GTW7_9PLAN</name>